<proteinExistence type="inferred from homology"/>
<dbReference type="AlphaFoldDB" id="A0A0X8HWX1"/>
<evidence type="ECO:0000259" key="14">
    <source>
        <dbReference type="Pfam" id="PF02803"/>
    </source>
</evidence>
<dbReference type="GO" id="GO:0006635">
    <property type="term" value="P:fatty acid beta-oxidation"/>
    <property type="evidence" value="ECO:0007669"/>
    <property type="project" value="TreeGrafter"/>
</dbReference>
<dbReference type="GO" id="GO:0010124">
    <property type="term" value="P:phenylacetate catabolic process"/>
    <property type="evidence" value="ECO:0007669"/>
    <property type="project" value="TreeGrafter"/>
</dbReference>
<dbReference type="CDD" id="cd00751">
    <property type="entry name" value="thiolase"/>
    <property type="match status" value="1"/>
</dbReference>
<dbReference type="InterPro" id="IPR020615">
    <property type="entry name" value="Thiolase_acyl_enz_int_AS"/>
</dbReference>
<dbReference type="Gene3D" id="3.40.47.10">
    <property type="match status" value="2"/>
</dbReference>
<dbReference type="RefSeq" id="XP_017990020.1">
    <property type="nucleotide sequence ID" value="XM_018134531.1"/>
</dbReference>
<dbReference type="InterPro" id="IPR020613">
    <property type="entry name" value="Thiolase_CS"/>
</dbReference>
<dbReference type="GeneID" id="28726402"/>
<evidence type="ECO:0000256" key="10">
    <source>
        <dbReference type="ARBA" id="ARBA00047605"/>
    </source>
</evidence>
<dbReference type="PROSITE" id="PS00098">
    <property type="entry name" value="THIOLASE_1"/>
    <property type="match status" value="1"/>
</dbReference>
<feature type="active site" description="Proton acceptor" evidence="11">
    <location>
        <position position="388"/>
    </location>
</feature>
<keyword evidence="9 12" id="KW-0012">Acyltransferase</keyword>
<evidence type="ECO:0000313" key="15">
    <source>
        <dbReference type="EMBL" id="AMD23024.1"/>
    </source>
</evidence>
<evidence type="ECO:0000313" key="16">
    <source>
        <dbReference type="Proteomes" id="UP000243052"/>
    </source>
</evidence>
<keyword evidence="8" id="KW-0576">Peroxisome</keyword>
<keyword evidence="5" id="KW-0276">Fatty acid metabolism</keyword>
<evidence type="ECO:0000256" key="9">
    <source>
        <dbReference type="ARBA" id="ARBA00023315"/>
    </source>
</evidence>
<evidence type="ECO:0000256" key="4">
    <source>
        <dbReference type="ARBA" id="ARBA00022679"/>
    </source>
</evidence>
<dbReference type="GO" id="GO:0003988">
    <property type="term" value="F:acetyl-CoA C-acyltransferase activity"/>
    <property type="evidence" value="ECO:0007669"/>
    <property type="project" value="UniProtKB-EC"/>
</dbReference>
<dbReference type="Pfam" id="PF02803">
    <property type="entry name" value="Thiolase_C"/>
    <property type="match status" value="1"/>
</dbReference>
<dbReference type="PANTHER" id="PTHR43853:SF8">
    <property type="entry name" value="3-KETOACYL-COA THIOLASE, PEROXISOMAL"/>
    <property type="match status" value="1"/>
</dbReference>
<comment type="subcellular location">
    <subcellularLocation>
        <location evidence="1">Peroxisome</location>
    </subcellularLocation>
</comment>
<evidence type="ECO:0000256" key="5">
    <source>
        <dbReference type="ARBA" id="ARBA00022832"/>
    </source>
</evidence>
<evidence type="ECO:0000256" key="12">
    <source>
        <dbReference type="RuleBase" id="RU003557"/>
    </source>
</evidence>
<evidence type="ECO:0000256" key="7">
    <source>
        <dbReference type="ARBA" id="ARBA00023098"/>
    </source>
</evidence>
<dbReference type="SUPFAM" id="SSF53901">
    <property type="entry name" value="Thiolase-like"/>
    <property type="match status" value="2"/>
</dbReference>
<keyword evidence="4 12" id="KW-0808">Transferase</keyword>
<dbReference type="PIRSF" id="PIRSF000429">
    <property type="entry name" value="Ac-CoA_Ac_transf"/>
    <property type="match status" value="1"/>
</dbReference>
<dbReference type="InterPro" id="IPR050215">
    <property type="entry name" value="Thiolase-like_sf_Thiolase"/>
</dbReference>
<name>A0A0X8HWX1_9SACH</name>
<evidence type="ECO:0000256" key="2">
    <source>
        <dbReference type="ARBA" id="ARBA00004872"/>
    </source>
</evidence>
<evidence type="ECO:0000256" key="3">
    <source>
        <dbReference type="ARBA" id="ARBA00010982"/>
    </source>
</evidence>
<dbReference type="OrthoDB" id="5404651at2759"/>
<feature type="domain" description="Thiolase N-terminal" evidence="13">
    <location>
        <begin position="28"/>
        <end position="273"/>
    </location>
</feature>
<dbReference type="EMBL" id="CP014248">
    <property type="protein sequence ID" value="AMD23024.1"/>
    <property type="molecule type" value="Genomic_DNA"/>
</dbReference>
<dbReference type="InterPro" id="IPR016039">
    <property type="entry name" value="Thiolase-like"/>
</dbReference>
<sequence>MANRLNSISDHLQGGSRGLVQATSPDDVVIVAAYRSPIAKGFKGAFNELTSEEILYEFLVGFFDKVKIDKHLIQEVSCGNVLNAAAGATEHRAACLAAGIPYQAAFVALNRQCSSGLTAVNDIANKIQVGQIDVGLALGVESMTKNYKKVTFSDVSPNIKKDIEGGKCFIPMGFTNEKVAAAYSIPRSVQDEFAANSYQKAEKARASGLFNDEIIPIKTKDGSIATFDDGPREGVTAKDLSKLKPAFKQTGVTTAGNASQISDGAAGVLLARRSVAEKLGLPIVGKYLGFQAVGVPPEIMGVGPAYAIPAVLKQVGLTVEDIDVFEINEAFAAQALYCVEKLKIDKSKVNPRGGAIALGHPLGCTGARQVATILRELKKGQLGCVSMCIGTGMGAAAVFVKE</sequence>
<evidence type="ECO:0000256" key="6">
    <source>
        <dbReference type="ARBA" id="ARBA00022946"/>
    </source>
</evidence>
<accession>A0A0X8HWX1</accession>
<feature type="domain" description="Thiolase C-terminal" evidence="14">
    <location>
        <begin position="283"/>
        <end position="400"/>
    </location>
</feature>
<evidence type="ECO:0000259" key="13">
    <source>
        <dbReference type="Pfam" id="PF00108"/>
    </source>
</evidence>
<feature type="active site" description="Acyl-thioester intermediate" evidence="11">
    <location>
        <position position="113"/>
    </location>
</feature>
<keyword evidence="7" id="KW-0443">Lipid metabolism</keyword>
<comment type="catalytic activity">
    <reaction evidence="10">
        <text>an acyl-CoA + acetyl-CoA = a 3-oxoacyl-CoA + CoA</text>
        <dbReference type="Rhea" id="RHEA:21564"/>
        <dbReference type="ChEBI" id="CHEBI:57287"/>
        <dbReference type="ChEBI" id="CHEBI:57288"/>
        <dbReference type="ChEBI" id="CHEBI:58342"/>
        <dbReference type="ChEBI" id="CHEBI:90726"/>
        <dbReference type="EC" id="2.3.1.16"/>
    </reaction>
</comment>
<evidence type="ECO:0000256" key="11">
    <source>
        <dbReference type="PIRSR" id="PIRSR000429-1"/>
    </source>
</evidence>
<feature type="active site" description="Proton acceptor" evidence="11">
    <location>
        <position position="360"/>
    </location>
</feature>
<reference evidence="15 16" key="1">
    <citation type="submission" date="2016-01" db="EMBL/GenBank/DDBJ databases">
        <title>Genome sequence of the yeast Holleya sinecauda.</title>
        <authorList>
            <person name="Dietrich F.S."/>
        </authorList>
    </citation>
    <scope>NUCLEOTIDE SEQUENCE [LARGE SCALE GENOMIC DNA]</scope>
    <source>
        <strain evidence="15 16">ATCC 58844</strain>
    </source>
</reference>
<gene>
    <name evidence="15" type="ORF">AW171_hschr85096</name>
</gene>
<evidence type="ECO:0000256" key="1">
    <source>
        <dbReference type="ARBA" id="ARBA00004275"/>
    </source>
</evidence>
<dbReference type="InterPro" id="IPR002155">
    <property type="entry name" value="Thiolase"/>
</dbReference>
<dbReference type="InterPro" id="IPR020616">
    <property type="entry name" value="Thiolase_N"/>
</dbReference>
<dbReference type="NCBIfam" id="TIGR01930">
    <property type="entry name" value="AcCoA-C-Actrans"/>
    <property type="match status" value="1"/>
</dbReference>
<dbReference type="PROSITE" id="PS00737">
    <property type="entry name" value="THIOLASE_2"/>
    <property type="match status" value="1"/>
</dbReference>
<protein>
    <submittedName>
        <fullName evidence="15">HHR255Wp</fullName>
    </submittedName>
</protein>
<comment type="similarity">
    <text evidence="3 12">Belongs to the thiolase-like superfamily. Thiolase family.</text>
</comment>
<dbReference type="Proteomes" id="UP000243052">
    <property type="component" value="Chromosome viii"/>
</dbReference>
<comment type="pathway">
    <text evidence="2">Lipid metabolism; fatty acid metabolism.</text>
</comment>
<dbReference type="InterPro" id="IPR020617">
    <property type="entry name" value="Thiolase_C"/>
</dbReference>
<dbReference type="Pfam" id="PF00108">
    <property type="entry name" value="Thiolase_N"/>
    <property type="match status" value="1"/>
</dbReference>
<evidence type="ECO:0000256" key="8">
    <source>
        <dbReference type="ARBA" id="ARBA00023140"/>
    </source>
</evidence>
<keyword evidence="16" id="KW-1185">Reference proteome</keyword>
<organism evidence="15 16">
    <name type="scientific">Eremothecium sinecaudum</name>
    <dbReference type="NCBI Taxonomy" id="45286"/>
    <lineage>
        <taxon>Eukaryota</taxon>
        <taxon>Fungi</taxon>
        <taxon>Dikarya</taxon>
        <taxon>Ascomycota</taxon>
        <taxon>Saccharomycotina</taxon>
        <taxon>Saccharomycetes</taxon>
        <taxon>Saccharomycetales</taxon>
        <taxon>Saccharomycetaceae</taxon>
        <taxon>Eremothecium</taxon>
    </lineage>
</organism>
<dbReference type="STRING" id="45286.A0A0X8HWX1"/>
<dbReference type="PANTHER" id="PTHR43853">
    <property type="entry name" value="3-KETOACYL-COA THIOLASE, PEROXISOMAL"/>
    <property type="match status" value="1"/>
</dbReference>
<dbReference type="GO" id="GO:0005777">
    <property type="term" value="C:peroxisome"/>
    <property type="evidence" value="ECO:0007669"/>
    <property type="project" value="UniProtKB-SubCell"/>
</dbReference>
<keyword evidence="6" id="KW-0809">Transit peptide</keyword>